<dbReference type="InterPro" id="IPR025349">
    <property type="entry name" value="DUF4253"/>
</dbReference>
<dbReference type="Proteomes" id="UP001519654">
    <property type="component" value="Unassembled WGS sequence"/>
</dbReference>
<gene>
    <name evidence="3" type="ORF">KOI35_15405</name>
</gene>
<sequence length="280" mass="29670">MPKSAWELLQAGDPSLDLPPGRLVHGDEGDDEKPAMWVSDGPATGDLWRSLRAAQPATGLCPLLLDHLTGDPRRPWDDGELWPGDVTSPSDHDPGALLAQGWRDQIGDVPGDQTGGAAGDQIGDASGDRIAVTAPFGTRWPGLADGRKPPVDPDVRAAHCVDRLLRSDPHLRLGLVPAATGSAALAVAGWQGAVNYTNDTARLSAVLGSWEERFGARVIGAGFADLYVSVAAPPVDHADALRVAAEHFAFCPDNIWQGAGSLTAYAEQLTDAPIWTFWWD</sequence>
<name>A0ABS5YN48_9ACTN</name>
<evidence type="ECO:0000256" key="1">
    <source>
        <dbReference type="SAM" id="MobiDB-lite"/>
    </source>
</evidence>
<evidence type="ECO:0000313" key="4">
    <source>
        <dbReference type="Proteomes" id="UP001519654"/>
    </source>
</evidence>
<feature type="region of interest" description="Disordered" evidence="1">
    <location>
        <begin position="75"/>
        <end position="125"/>
    </location>
</feature>
<accession>A0ABS5YN48</accession>
<evidence type="ECO:0000259" key="2">
    <source>
        <dbReference type="Pfam" id="PF14062"/>
    </source>
</evidence>
<comment type="caution">
    <text evidence="3">The sequence shown here is derived from an EMBL/GenBank/DDBJ whole genome shotgun (WGS) entry which is preliminary data.</text>
</comment>
<protein>
    <submittedName>
        <fullName evidence="3">DUF4253 domain-containing protein</fullName>
    </submittedName>
</protein>
<proteinExistence type="predicted"/>
<keyword evidence="4" id="KW-1185">Reference proteome</keyword>
<feature type="domain" description="DUF4253" evidence="2">
    <location>
        <begin position="172"/>
        <end position="280"/>
    </location>
</feature>
<feature type="region of interest" description="Disordered" evidence="1">
    <location>
        <begin position="1"/>
        <end position="41"/>
    </location>
</feature>
<dbReference type="RefSeq" id="WP_215787900.1">
    <property type="nucleotide sequence ID" value="NZ_JAHKKG010000004.1"/>
</dbReference>
<organism evidence="3 4">
    <name type="scientific">Paractinoplanes bogorensis</name>
    <dbReference type="NCBI Taxonomy" id="1610840"/>
    <lineage>
        <taxon>Bacteria</taxon>
        <taxon>Bacillati</taxon>
        <taxon>Actinomycetota</taxon>
        <taxon>Actinomycetes</taxon>
        <taxon>Micromonosporales</taxon>
        <taxon>Micromonosporaceae</taxon>
        <taxon>Paractinoplanes</taxon>
    </lineage>
</organism>
<dbReference type="EMBL" id="JAHKKG010000004">
    <property type="protein sequence ID" value="MBU2664889.1"/>
    <property type="molecule type" value="Genomic_DNA"/>
</dbReference>
<reference evidence="3 4" key="1">
    <citation type="submission" date="2021-06" db="EMBL/GenBank/DDBJ databases">
        <title>Actinoplanes lichenicola sp. nov., and Actinoplanes ovalisporus sp. nov., isolated from lichen in Thailand.</title>
        <authorList>
            <person name="Saeng-In P."/>
            <person name="Kanchanasin P."/>
            <person name="Yuki M."/>
            <person name="Kudo T."/>
            <person name="Ohkuma M."/>
            <person name="Phongsopitanun W."/>
            <person name="Tanasupawat S."/>
        </authorList>
    </citation>
    <scope>NUCLEOTIDE SEQUENCE [LARGE SCALE GENOMIC DNA]</scope>
    <source>
        <strain evidence="3 4">NBRC 110975</strain>
    </source>
</reference>
<dbReference type="Pfam" id="PF14062">
    <property type="entry name" value="DUF4253"/>
    <property type="match status" value="1"/>
</dbReference>
<evidence type="ECO:0000313" key="3">
    <source>
        <dbReference type="EMBL" id="MBU2664889.1"/>
    </source>
</evidence>